<dbReference type="InterPro" id="IPR053850">
    <property type="entry name" value="Glyco_hydro_123_N_2"/>
</dbReference>
<organism evidence="4 5">
    <name type="scientific">Sphingobacterium spiritivorum</name>
    <name type="common">Flavobacterium spiritivorum</name>
    <dbReference type="NCBI Taxonomy" id="258"/>
    <lineage>
        <taxon>Bacteria</taxon>
        <taxon>Pseudomonadati</taxon>
        <taxon>Bacteroidota</taxon>
        <taxon>Sphingobacteriia</taxon>
        <taxon>Sphingobacteriales</taxon>
        <taxon>Sphingobacteriaceae</taxon>
        <taxon>Sphingobacterium</taxon>
    </lineage>
</organism>
<dbReference type="Pfam" id="PF13320">
    <property type="entry name" value="GH123_cat"/>
    <property type="match status" value="1"/>
</dbReference>
<protein>
    <submittedName>
        <fullName evidence="4">Uncharacterized protein</fullName>
    </submittedName>
</protein>
<dbReference type="EMBL" id="UGYW01000002">
    <property type="protein sequence ID" value="SUJ01440.1"/>
    <property type="molecule type" value="Genomic_DNA"/>
</dbReference>
<dbReference type="RefSeq" id="WP_115169188.1">
    <property type="nucleotide sequence ID" value="NZ_UGYW01000002.1"/>
</dbReference>
<gene>
    <name evidence="4" type="ORF">NCTC11388_00785</name>
</gene>
<feature type="signal peptide" evidence="1">
    <location>
        <begin position="1"/>
        <end position="22"/>
    </location>
</feature>
<feature type="chain" id="PRO_5016639390" evidence="1">
    <location>
        <begin position="23"/>
        <end position="551"/>
    </location>
</feature>
<sequence>MKLKSLIGIVFLLICGSSHSFAQQFSAILLDPLEKVLPETVFPFDTFKEIHVAKGEWASAQVLLRSAEDIKNVDISVIADGLSTKGIKSGAVGYVHADRHYTNAGIDRLVSSSGYYPDPIMEGQSTDLKAGVAQPYYLSIPIDQTTKAGIYKVKLRVTADGKSVEKDFDIYVHNVSLEPQKLWVTNWYSLSPERLKLMNDGNKVEPYSETYWKIIGVLAKKMAEYNQNVVLISALDLASYKVEKGIWKIDFKHFDQTVEIFKKAGVLGRIEGGHIGHRSGDWASSFVVRVPVPESDTVKFKNVAIQDPEAKEFYKVFFLALKEHLQKKGLSSIYFQHIADEPTGDNKQSYIDIATYVKSIVPDFRIMEACHSKDLAETIDLWVPQLDFLSKDFSFYKERLKKDDEVWFYTCLSPRDNYANRFLDQPLIKTRLLHWINYKYGIKGYLHWGLNYWNDDPYKETTGINSEGGNILPAGDSWIVYPGYLKLYGSIRLEAVRDGINDYTLLQMLENKNPSLAKEIIDNMVFRFDWYDTSISHFRKMKVKILNALEE</sequence>
<dbReference type="InterPro" id="IPR025150">
    <property type="entry name" value="GH123_cat"/>
</dbReference>
<feature type="domain" description="Glycoside hydrolase 123 N-terminal" evidence="3">
    <location>
        <begin position="52"/>
        <end position="158"/>
    </location>
</feature>
<keyword evidence="1" id="KW-0732">Signal</keyword>
<evidence type="ECO:0000259" key="3">
    <source>
        <dbReference type="Pfam" id="PF22680"/>
    </source>
</evidence>
<evidence type="ECO:0000313" key="5">
    <source>
        <dbReference type="Proteomes" id="UP000254893"/>
    </source>
</evidence>
<evidence type="ECO:0000313" key="4">
    <source>
        <dbReference type="EMBL" id="SUJ01440.1"/>
    </source>
</evidence>
<evidence type="ECO:0000259" key="2">
    <source>
        <dbReference type="Pfam" id="PF13320"/>
    </source>
</evidence>
<dbReference type="Proteomes" id="UP000254893">
    <property type="component" value="Unassembled WGS sequence"/>
</dbReference>
<reference evidence="4 5" key="1">
    <citation type="submission" date="2018-06" db="EMBL/GenBank/DDBJ databases">
        <authorList>
            <consortium name="Pathogen Informatics"/>
            <person name="Doyle S."/>
        </authorList>
    </citation>
    <scope>NUCLEOTIDE SEQUENCE [LARGE SCALE GENOMIC DNA]</scope>
    <source>
        <strain evidence="4 5">NCTC11388</strain>
    </source>
</reference>
<proteinExistence type="predicted"/>
<dbReference type="Pfam" id="PF22680">
    <property type="entry name" value="Glyco_hydro_123_N_2"/>
    <property type="match status" value="1"/>
</dbReference>
<accession>A0A380BH29</accession>
<feature type="domain" description="Glycoside hydrolase 123 catalytic" evidence="2">
    <location>
        <begin position="201"/>
        <end position="509"/>
    </location>
</feature>
<dbReference type="AlphaFoldDB" id="A0A380BH29"/>
<name>A0A380BH29_SPHSI</name>
<evidence type="ECO:0000256" key="1">
    <source>
        <dbReference type="SAM" id="SignalP"/>
    </source>
</evidence>